<keyword evidence="7" id="KW-1185">Reference proteome</keyword>
<evidence type="ECO:0000259" key="5">
    <source>
        <dbReference type="Pfam" id="PF05726"/>
    </source>
</evidence>
<dbReference type="InterPro" id="IPR008778">
    <property type="entry name" value="Pirin_C_dom"/>
</dbReference>
<feature type="binding site" evidence="2">
    <location>
        <position position="92"/>
    </location>
    <ligand>
        <name>Fe cation</name>
        <dbReference type="ChEBI" id="CHEBI:24875"/>
    </ligand>
</feature>
<evidence type="ECO:0000256" key="1">
    <source>
        <dbReference type="ARBA" id="ARBA00008416"/>
    </source>
</evidence>
<comment type="cofactor">
    <cofactor evidence="2">
        <name>Fe cation</name>
        <dbReference type="ChEBI" id="CHEBI:24875"/>
    </cofactor>
    <text evidence="2">Binds 1 Fe cation per subunit.</text>
</comment>
<feature type="domain" description="Pirin N-terminal" evidence="4">
    <location>
        <begin position="54"/>
        <end position="109"/>
    </location>
</feature>
<dbReference type="GO" id="GO:0046872">
    <property type="term" value="F:metal ion binding"/>
    <property type="evidence" value="ECO:0007669"/>
    <property type="project" value="UniProtKB-KW"/>
</dbReference>
<proteinExistence type="inferred from homology"/>
<accession>A0A1G9RQN5</accession>
<dbReference type="RefSeq" id="WP_093203804.1">
    <property type="nucleotide sequence ID" value="NZ_FNGS01000005.1"/>
</dbReference>
<evidence type="ECO:0008006" key="8">
    <source>
        <dbReference type="Google" id="ProtNLM"/>
    </source>
</evidence>
<evidence type="ECO:0000313" key="7">
    <source>
        <dbReference type="Proteomes" id="UP000198901"/>
    </source>
</evidence>
<feature type="binding site" evidence="2">
    <location>
        <position position="57"/>
    </location>
    <ligand>
        <name>Fe cation</name>
        <dbReference type="ChEBI" id="CHEBI:24875"/>
    </ligand>
</feature>
<feature type="binding site" evidence="2">
    <location>
        <position position="94"/>
    </location>
    <ligand>
        <name>Fe cation</name>
        <dbReference type="ChEBI" id="CHEBI:24875"/>
    </ligand>
</feature>
<dbReference type="InterPro" id="IPR012093">
    <property type="entry name" value="Pirin"/>
</dbReference>
<sequence length="282" mass="30599">MKIKHINTPAFHPGFLGQGHTAAAIVNGSRFRETDPFLLLMDDRLDLPGGEPVGGPHPHAGFETVTLVLQGDGRDWETGSLELMTAGRGIVHTEEITARTRMHILQLWLALPPELRNAEPRVQKLAASAVPVYQTSDAAIRVYSGSSQGFTSPLHNVTGLTLLEIRLAPEASVTTDIPADQNGFVYVIDGNATVAEASLRAGQVGWLERGGGPLLLQAGAEEVRLVVYAGHPHGAEVASHGPFVADSEDDIRRLYREYRQGLMPHVNHLPENRQIHYDNVSA</sequence>
<evidence type="ECO:0000313" key="6">
    <source>
        <dbReference type="EMBL" id="SDM25669.1"/>
    </source>
</evidence>
<dbReference type="EMBL" id="FNGS01000005">
    <property type="protein sequence ID" value="SDM25669.1"/>
    <property type="molecule type" value="Genomic_DNA"/>
</dbReference>
<dbReference type="Pfam" id="PF02678">
    <property type="entry name" value="Pirin"/>
    <property type="match status" value="1"/>
</dbReference>
<dbReference type="Proteomes" id="UP000198901">
    <property type="component" value="Unassembled WGS sequence"/>
</dbReference>
<feature type="binding site" evidence="2">
    <location>
        <position position="59"/>
    </location>
    <ligand>
        <name>Fe cation</name>
        <dbReference type="ChEBI" id="CHEBI:24875"/>
    </ligand>
</feature>
<evidence type="ECO:0000256" key="2">
    <source>
        <dbReference type="PIRSR" id="PIRSR006232-1"/>
    </source>
</evidence>
<keyword evidence="2" id="KW-0408">Iron</keyword>
<dbReference type="PANTHER" id="PTHR13903">
    <property type="entry name" value="PIRIN-RELATED"/>
    <property type="match status" value="1"/>
</dbReference>
<dbReference type="SUPFAM" id="SSF51182">
    <property type="entry name" value="RmlC-like cupins"/>
    <property type="match status" value="1"/>
</dbReference>
<evidence type="ECO:0000256" key="3">
    <source>
        <dbReference type="RuleBase" id="RU003457"/>
    </source>
</evidence>
<dbReference type="InterPro" id="IPR003829">
    <property type="entry name" value="Pirin_N_dom"/>
</dbReference>
<feature type="domain" description="Pirin C-terminal" evidence="5">
    <location>
        <begin position="163"/>
        <end position="261"/>
    </location>
</feature>
<protein>
    <recommendedName>
        <fullName evidence="8">Pirin family protein</fullName>
    </recommendedName>
</protein>
<dbReference type="PANTHER" id="PTHR13903:SF8">
    <property type="entry name" value="PIRIN"/>
    <property type="match status" value="1"/>
</dbReference>
<gene>
    <name evidence="6" type="ORF">SAMN04488090_3000</name>
</gene>
<dbReference type="OrthoDB" id="321327at2"/>
<dbReference type="PIRSF" id="PIRSF006232">
    <property type="entry name" value="Pirin"/>
    <property type="match status" value="1"/>
</dbReference>
<dbReference type="Pfam" id="PF05726">
    <property type="entry name" value="Pirin_C"/>
    <property type="match status" value="1"/>
</dbReference>
<organism evidence="6 7">
    <name type="scientific">Siphonobacter aquaeclarae</name>
    <dbReference type="NCBI Taxonomy" id="563176"/>
    <lineage>
        <taxon>Bacteria</taxon>
        <taxon>Pseudomonadati</taxon>
        <taxon>Bacteroidota</taxon>
        <taxon>Cytophagia</taxon>
        <taxon>Cytophagales</taxon>
        <taxon>Cytophagaceae</taxon>
        <taxon>Siphonobacter</taxon>
    </lineage>
</organism>
<dbReference type="InterPro" id="IPR011051">
    <property type="entry name" value="RmlC_Cupin_sf"/>
</dbReference>
<dbReference type="AlphaFoldDB" id="A0A1G9RQN5"/>
<dbReference type="CDD" id="cd02247">
    <property type="entry name" value="cupin_pirin_C"/>
    <property type="match status" value="1"/>
</dbReference>
<name>A0A1G9RQN5_9BACT</name>
<evidence type="ECO:0000259" key="4">
    <source>
        <dbReference type="Pfam" id="PF02678"/>
    </source>
</evidence>
<dbReference type="Gene3D" id="2.60.120.10">
    <property type="entry name" value="Jelly Rolls"/>
    <property type="match status" value="2"/>
</dbReference>
<reference evidence="6 7" key="1">
    <citation type="submission" date="2016-10" db="EMBL/GenBank/DDBJ databases">
        <authorList>
            <person name="de Groot N.N."/>
        </authorList>
    </citation>
    <scope>NUCLEOTIDE SEQUENCE [LARGE SCALE GENOMIC DNA]</scope>
    <source>
        <strain evidence="6 7">DSM 21668</strain>
    </source>
</reference>
<dbReference type="STRING" id="563176.SAMN04488090_3000"/>
<dbReference type="InterPro" id="IPR014710">
    <property type="entry name" value="RmlC-like_jellyroll"/>
</dbReference>
<comment type="similarity">
    <text evidence="1 3">Belongs to the pirin family.</text>
</comment>
<keyword evidence="2" id="KW-0479">Metal-binding</keyword>